<keyword evidence="2" id="KW-1185">Reference proteome</keyword>
<dbReference type="EMBL" id="CM023470">
    <property type="protein sequence ID" value="KAH7981140.1"/>
    <property type="molecule type" value="Genomic_DNA"/>
</dbReference>
<dbReference type="Proteomes" id="UP000821865">
    <property type="component" value="Chromosome 1"/>
</dbReference>
<sequence>MSSTEKRLLHPGVETTQVLTAHILAIKALRVLDSTGYILQLVCEPVCKYLSTCEDSVRSIVSNLTYDSCEELQVGLVKFTPIAVGDSFMGDDDDEDWQNLRPAPLGNEEAVQVLLANFLLSGTCADTEPEGRYLECLNQRFGEAQLNACEVMLRDLADSRRLNAHLASGDIPHCTKGEVDVSAIVVSAQFWPTFKGGTREAADVTESARVAVGYTVKLESKNNAVEVNRTTVITQLACNAIVMRGNFSCAFDISTFYVLKCTSSGTSCSTED</sequence>
<evidence type="ECO:0000313" key="1">
    <source>
        <dbReference type="EMBL" id="KAH7981140.1"/>
    </source>
</evidence>
<protein>
    <submittedName>
        <fullName evidence="1">Uncharacterized protein</fullName>
    </submittedName>
</protein>
<accession>A0ACB8E3Q3</accession>
<reference evidence="1" key="1">
    <citation type="submission" date="2020-05" db="EMBL/GenBank/DDBJ databases">
        <title>Large-scale comparative analyses of tick genomes elucidate their genetic diversity and vector capacities.</title>
        <authorList>
            <person name="Jia N."/>
            <person name="Wang J."/>
            <person name="Shi W."/>
            <person name="Du L."/>
            <person name="Sun Y."/>
            <person name="Zhan W."/>
            <person name="Jiang J."/>
            <person name="Wang Q."/>
            <person name="Zhang B."/>
            <person name="Ji P."/>
            <person name="Sakyi L.B."/>
            <person name="Cui X."/>
            <person name="Yuan T."/>
            <person name="Jiang B."/>
            <person name="Yang W."/>
            <person name="Lam T.T.-Y."/>
            <person name="Chang Q."/>
            <person name="Ding S."/>
            <person name="Wang X."/>
            <person name="Zhu J."/>
            <person name="Ruan X."/>
            <person name="Zhao L."/>
            <person name="Wei J."/>
            <person name="Que T."/>
            <person name="Du C."/>
            <person name="Cheng J."/>
            <person name="Dai P."/>
            <person name="Han X."/>
            <person name="Huang E."/>
            <person name="Gao Y."/>
            <person name="Liu J."/>
            <person name="Shao H."/>
            <person name="Ye R."/>
            <person name="Li L."/>
            <person name="Wei W."/>
            <person name="Wang X."/>
            <person name="Wang C."/>
            <person name="Yang T."/>
            <person name="Huo Q."/>
            <person name="Li W."/>
            <person name="Guo W."/>
            <person name="Chen H."/>
            <person name="Zhou L."/>
            <person name="Ni X."/>
            <person name="Tian J."/>
            <person name="Zhou Y."/>
            <person name="Sheng Y."/>
            <person name="Liu T."/>
            <person name="Pan Y."/>
            <person name="Xia L."/>
            <person name="Li J."/>
            <person name="Zhao F."/>
            <person name="Cao W."/>
        </authorList>
    </citation>
    <scope>NUCLEOTIDE SEQUENCE</scope>
    <source>
        <strain evidence="1">Dsil-2018</strain>
    </source>
</reference>
<organism evidence="1 2">
    <name type="scientific">Dermacentor silvarum</name>
    <name type="common">Tick</name>
    <dbReference type="NCBI Taxonomy" id="543639"/>
    <lineage>
        <taxon>Eukaryota</taxon>
        <taxon>Metazoa</taxon>
        <taxon>Ecdysozoa</taxon>
        <taxon>Arthropoda</taxon>
        <taxon>Chelicerata</taxon>
        <taxon>Arachnida</taxon>
        <taxon>Acari</taxon>
        <taxon>Parasitiformes</taxon>
        <taxon>Ixodida</taxon>
        <taxon>Ixodoidea</taxon>
        <taxon>Ixodidae</taxon>
        <taxon>Rhipicephalinae</taxon>
        <taxon>Dermacentor</taxon>
    </lineage>
</organism>
<evidence type="ECO:0000313" key="2">
    <source>
        <dbReference type="Proteomes" id="UP000821865"/>
    </source>
</evidence>
<comment type="caution">
    <text evidence="1">The sequence shown here is derived from an EMBL/GenBank/DDBJ whole genome shotgun (WGS) entry which is preliminary data.</text>
</comment>
<proteinExistence type="predicted"/>
<name>A0ACB8E3Q3_DERSI</name>
<gene>
    <name evidence="1" type="ORF">HPB49_021916</name>
</gene>